<gene>
    <name evidence="4" type="ORF">SAMN04489711_1392</name>
</gene>
<keyword evidence="5" id="KW-1185">Reference proteome</keyword>
<reference evidence="5" key="1">
    <citation type="submission" date="2016-10" db="EMBL/GenBank/DDBJ databases">
        <authorList>
            <person name="Varghese N."/>
            <person name="Submissions S."/>
        </authorList>
    </citation>
    <scope>NUCLEOTIDE SEQUENCE [LARGE SCALE GENOMIC DNA]</scope>
    <source>
        <strain evidence="5">DSM 27981</strain>
    </source>
</reference>
<dbReference type="PANTHER" id="PTHR30121:SF6">
    <property type="entry name" value="SLR6007 PROTEIN"/>
    <property type="match status" value="1"/>
</dbReference>
<keyword evidence="1" id="KW-0472">Membrane</keyword>
<dbReference type="PANTHER" id="PTHR30121">
    <property type="entry name" value="UNCHARACTERIZED PROTEIN YJGR-RELATED"/>
    <property type="match status" value="1"/>
</dbReference>
<proteinExistence type="predicted"/>
<evidence type="ECO:0000256" key="1">
    <source>
        <dbReference type="SAM" id="Phobius"/>
    </source>
</evidence>
<evidence type="ECO:0000313" key="4">
    <source>
        <dbReference type="EMBL" id="SFF33971.1"/>
    </source>
</evidence>
<sequence length="977" mass="105113">MARRFEGLDSSSEISELKLREDLRPLSVKLRDWWLTPDGQTTTLMCMLGLAVIGIWAPFAGEVVLLLVLGFSALQLNYKKRKWDFPLRVPMSAGLIDGSTNKEGKGIMFVGNEIGSGLPASISDNDARTHALIFGTTGSGKTVFLMGFVFCSLVYNGGASYTDGKGDVKLWLLFMNACRMLGREDDLLLISFITSGHEFYDRQETKISNTINPYANGSSGMCTEASISLMDSGGGDDMWKGRAIAFLGGLIKPLVFLRDQGEVLLDAELIRDYFDLPKLEKFVWDENDIWKGGLNREQGYFSKKYGKVWKAVIRPLEAFMTTIPGYDRSRLGKQEQKTLEQHGYITMQLARLFGDLADNYGHIMKTPLGEVDMYDVVINDRILVTLLPALERSPESLGMLGKIIVGGIKQMAAGCLGNKVEGLRREIVEARPTNSPVPFPTIFDEYGYYAVLGFSSMPAQARSLGFMVVFAAQDFASLKKSSPEEADQTWENTNLRGIGRITSGTASETYKRMVELGGTANVAEVSGWEIDRTRLVSKLRASEQIKITEKPRVNTHDLHSQADGEFHLFLGKKEQGGQKGLMKIVRVNGFFSEIVHGGRRDKKNEQPNVEYLCINHFARVAPPAEIVSPATNAMIKGDNGIRAAIANDQLTLPISTMESRNPIPIMSGELYRLNSELENPFPLLDQVFAGMAYLAISEQKRKADIMKSLDLVTSSVPAVKAASKPPPIVTAQTDGGASSSGSGGPVQAMVPTKVNVPVGLPGTIGKPPAAIGKPPVGASPLKVGASPLSKAGLSAPPVVPAGSAAASSAAASVPNVEAKAPAADGDPLVLSDGDKELLAKVNLFTNGEVDIPVNSVTKEQLVQLAQDLLTAGSDVLGIDLGEANPQDVIDNAQARGTIQSSVKVLDAQAITDVILAVDPSVLSPDQEAAKRREARAFVDNMAAGSTYLDLPLPNSALPVASFKDAVDALAEGVFDGE</sequence>
<feature type="domain" description="FtsK" evidence="2">
    <location>
        <begin position="102"/>
        <end position="155"/>
    </location>
</feature>
<evidence type="ECO:0000259" key="3">
    <source>
        <dbReference type="Pfam" id="PF12696"/>
    </source>
</evidence>
<dbReference type="EMBL" id="FONX01000039">
    <property type="protein sequence ID" value="SFF33971.1"/>
    <property type="molecule type" value="Genomic_DNA"/>
</dbReference>
<keyword evidence="1" id="KW-0812">Transmembrane</keyword>
<dbReference type="GO" id="GO:0003677">
    <property type="term" value="F:DNA binding"/>
    <property type="evidence" value="ECO:0007669"/>
    <property type="project" value="InterPro"/>
</dbReference>
<organism evidence="4 5">
    <name type="scientific">Paracidovorax wautersii</name>
    <dbReference type="NCBI Taxonomy" id="1177982"/>
    <lineage>
        <taxon>Bacteria</taxon>
        <taxon>Pseudomonadati</taxon>
        <taxon>Pseudomonadota</taxon>
        <taxon>Betaproteobacteria</taxon>
        <taxon>Burkholderiales</taxon>
        <taxon>Comamonadaceae</taxon>
        <taxon>Paracidovorax</taxon>
    </lineage>
</organism>
<feature type="transmembrane region" description="Helical" evidence="1">
    <location>
        <begin position="47"/>
        <end position="74"/>
    </location>
</feature>
<feature type="domain" description="TraD/TraG TraM recognition site" evidence="3">
    <location>
        <begin position="442"/>
        <end position="531"/>
    </location>
</feature>
<dbReference type="InterPro" id="IPR051162">
    <property type="entry name" value="T4SS_component"/>
</dbReference>
<evidence type="ECO:0000259" key="2">
    <source>
        <dbReference type="Pfam" id="PF01580"/>
    </source>
</evidence>
<dbReference type="Gene3D" id="3.40.50.300">
    <property type="entry name" value="P-loop containing nucleotide triphosphate hydrolases"/>
    <property type="match status" value="2"/>
</dbReference>
<dbReference type="InterPro" id="IPR032689">
    <property type="entry name" value="TraG-D_C"/>
</dbReference>
<dbReference type="GO" id="GO:0005524">
    <property type="term" value="F:ATP binding"/>
    <property type="evidence" value="ECO:0007669"/>
    <property type="project" value="InterPro"/>
</dbReference>
<dbReference type="Proteomes" id="UP000199119">
    <property type="component" value="Unassembled WGS sequence"/>
</dbReference>
<protein>
    <submittedName>
        <fullName evidence="4">TraM recognition site of TraD and TraG</fullName>
    </submittedName>
</protein>
<keyword evidence="1" id="KW-1133">Transmembrane helix</keyword>
<dbReference type="AlphaFoldDB" id="A0A1I2I059"/>
<name>A0A1I2I059_9BURK</name>
<dbReference type="SUPFAM" id="SSF52540">
    <property type="entry name" value="P-loop containing nucleoside triphosphate hydrolases"/>
    <property type="match status" value="1"/>
</dbReference>
<dbReference type="InterPro" id="IPR002543">
    <property type="entry name" value="FtsK_dom"/>
</dbReference>
<dbReference type="RefSeq" id="WP_092942779.1">
    <property type="nucleotide sequence ID" value="NZ_FONX01000039.1"/>
</dbReference>
<accession>A0A1I2I059</accession>
<dbReference type="Pfam" id="PF12696">
    <property type="entry name" value="TraG-D_C"/>
    <property type="match status" value="1"/>
</dbReference>
<dbReference type="Pfam" id="PF01580">
    <property type="entry name" value="FtsK_SpoIIIE"/>
    <property type="match status" value="1"/>
</dbReference>
<evidence type="ECO:0000313" key="5">
    <source>
        <dbReference type="Proteomes" id="UP000199119"/>
    </source>
</evidence>
<dbReference type="InterPro" id="IPR027417">
    <property type="entry name" value="P-loop_NTPase"/>
</dbReference>
<dbReference type="STRING" id="1177982.SAMN04489711_1392"/>